<dbReference type="RefSeq" id="WP_160128523.1">
    <property type="nucleotide sequence ID" value="NZ_CP019288.1"/>
</dbReference>
<evidence type="ECO:0000313" key="3">
    <source>
        <dbReference type="Proteomes" id="UP000464657"/>
    </source>
</evidence>
<keyword evidence="1" id="KW-0812">Transmembrane</keyword>
<dbReference type="KEGG" id="kan:IMCC3317_11460"/>
<feature type="transmembrane region" description="Helical" evidence="1">
    <location>
        <begin position="48"/>
        <end position="68"/>
    </location>
</feature>
<evidence type="ECO:0000256" key="1">
    <source>
        <dbReference type="SAM" id="Phobius"/>
    </source>
</evidence>
<protein>
    <recommendedName>
        <fullName evidence="4">Small-conductance mechanosensitive channel</fullName>
    </recommendedName>
</protein>
<dbReference type="AlphaFoldDB" id="A0A7L4ZGC3"/>
<dbReference type="OrthoDB" id="1116684at2"/>
<dbReference type="EMBL" id="CP019288">
    <property type="protein sequence ID" value="QHI35798.1"/>
    <property type="molecule type" value="Genomic_DNA"/>
</dbReference>
<reference evidence="2 3" key="1">
    <citation type="journal article" date="2013" name="Int. J. Syst. Evol. Microbiol.">
        <title>Kordia antarctica sp. nov., isolated from Antarctic seawater.</title>
        <authorList>
            <person name="Baek K."/>
            <person name="Choi A."/>
            <person name="Kang I."/>
            <person name="Lee K."/>
            <person name="Cho J.C."/>
        </authorList>
    </citation>
    <scope>NUCLEOTIDE SEQUENCE [LARGE SCALE GENOMIC DNA]</scope>
    <source>
        <strain evidence="2 3">IMCC3317</strain>
    </source>
</reference>
<proteinExistence type="predicted"/>
<organism evidence="2 3">
    <name type="scientific">Kordia antarctica</name>
    <dbReference type="NCBI Taxonomy" id="1218801"/>
    <lineage>
        <taxon>Bacteria</taxon>
        <taxon>Pseudomonadati</taxon>
        <taxon>Bacteroidota</taxon>
        <taxon>Flavobacteriia</taxon>
        <taxon>Flavobacteriales</taxon>
        <taxon>Flavobacteriaceae</taxon>
        <taxon>Kordia</taxon>
    </lineage>
</organism>
<sequence>MTYYLANFIFLFKVILLILLVLGIMMILRKLVPKFIKSTKLRQQFILISGRFLLIYKIVAGLVVIAIFVQSNYIVHGGMLLVVIAISFSFIQSFLSGIVFQWTNVVCKGSRLVIGDVQGAVVRFSPFGIFLNSIEGEQFINYREIDEKGYTTIYKEDGSIIHSIQIETELSEEKIKDLLFETPIVNYEFPPKLVKMDTENHWKLSFELEDGVKKATIISYLNQHKINTTIIN</sequence>
<accession>A0A7L4ZGC3</accession>
<evidence type="ECO:0000313" key="2">
    <source>
        <dbReference type="EMBL" id="QHI35798.1"/>
    </source>
</evidence>
<gene>
    <name evidence="2" type="ORF">IMCC3317_11460</name>
</gene>
<feature type="transmembrane region" description="Helical" evidence="1">
    <location>
        <begin position="74"/>
        <end position="100"/>
    </location>
</feature>
<evidence type="ECO:0008006" key="4">
    <source>
        <dbReference type="Google" id="ProtNLM"/>
    </source>
</evidence>
<keyword evidence="1" id="KW-1133">Transmembrane helix</keyword>
<keyword evidence="3" id="KW-1185">Reference proteome</keyword>
<name>A0A7L4ZGC3_9FLAO</name>
<keyword evidence="1" id="KW-0472">Membrane</keyword>
<feature type="transmembrane region" description="Helical" evidence="1">
    <location>
        <begin position="6"/>
        <end position="28"/>
    </location>
</feature>
<dbReference type="Proteomes" id="UP000464657">
    <property type="component" value="Chromosome"/>
</dbReference>